<dbReference type="InterPro" id="IPR035994">
    <property type="entry name" value="Nucleoside_phosphorylase_sf"/>
</dbReference>
<dbReference type="GO" id="GO:0003824">
    <property type="term" value="F:catalytic activity"/>
    <property type="evidence" value="ECO:0007669"/>
    <property type="project" value="InterPro"/>
</dbReference>
<evidence type="ECO:0000313" key="2">
    <source>
        <dbReference type="EMBL" id="KFI81365.1"/>
    </source>
</evidence>
<dbReference type="eggNOG" id="COG2820">
    <property type="taxonomic scope" value="Bacteria"/>
</dbReference>
<dbReference type="SUPFAM" id="SSF53167">
    <property type="entry name" value="Purine and uridine phosphorylases"/>
    <property type="match status" value="1"/>
</dbReference>
<protein>
    <submittedName>
        <fullName evidence="2">Phosphorylase family protein</fullName>
    </submittedName>
</protein>
<dbReference type="AlphaFoldDB" id="A0A087CDL5"/>
<dbReference type="EMBL" id="JGZI01000010">
    <property type="protein sequence ID" value="KFI81365.1"/>
    <property type="molecule type" value="Genomic_DNA"/>
</dbReference>
<evidence type="ECO:0000313" key="3">
    <source>
        <dbReference type="Proteomes" id="UP000029050"/>
    </source>
</evidence>
<proteinExistence type="predicted"/>
<evidence type="ECO:0000259" key="1">
    <source>
        <dbReference type="Pfam" id="PF01048"/>
    </source>
</evidence>
<dbReference type="STRING" id="218140.BPSY_1773"/>
<dbReference type="Gene3D" id="3.40.50.1580">
    <property type="entry name" value="Nucleoside phosphorylase domain"/>
    <property type="match status" value="1"/>
</dbReference>
<organism evidence="2 3">
    <name type="scientific">Bifidobacterium psychraerophilum</name>
    <dbReference type="NCBI Taxonomy" id="218140"/>
    <lineage>
        <taxon>Bacteria</taxon>
        <taxon>Bacillati</taxon>
        <taxon>Actinomycetota</taxon>
        <taxon>Actinomycetes</taxon>
        <taxon>Bifidobacteriales</taxon>
        <taxon>Bifidobacteriaceae</taxon>
        <taxon>Bifidobacterium</taxon>
    </lineage>
</organism>
<dbReference type="Pfam" id="PF01048">
    <property type="entry name" value="PNP_UDP_1"/>
    <property type="match status" value="1"/>
</dbReference>
<dbReference type="Proteomes" id="UP000029050">
    <property type="component" value="Unassembled WGS sequence"/>
</dbReference>
<comment type="caution">
    <text evidence="2">The sequence shown here is derived from an EMBL/GenBank/DDBJ whole genome shotgun (WGS) entry which is preliminary data.</text>
</comment>
<dbReference type="CDD" id="cd09007">
    <property type="entry name" value="NP-I_spr0068"/>
    <property type="match status" value="1"/>
</dbReference>
<feature type="domain" description="Nucleoside phosphorylase" evidence="1">
    <location>
        <begin position="72"/>
        <end position="230"/>
    </location>
</feature>
<keyword evidence="3" id="KW-1185">Reference proteome</keyword>
<dbReference type="GO" id="GO:0009116">
    <property type="term" value="P:nucleoside metabolic process"/>
    <property type="evidence" value="ECO:0007669"/>
    <property type="project" value="InterPro"/>
</dbReference>
<accession>A0A087CDL5</accession>
<gene>
    <name evidence="2" type="ORF">BPSY_1773</name>
</gene>
<reference evidence="2 3" key="1">
    <citation type="submission" date="2014-03" db="EMBL/GenBank/DDBJ databases">
        <title>Genomics of Bifidobacteria.</title>
        <authorList>
            <person name="Ventura M."/>
            <person name="Milani C."/>
            <person name="Lugli G.A."/>
        </authorList>
    </citation>
    <scope>NUCLEOTIDE SEQUENCE [LARGE SCALE GENOMIC DNA]</scope>
    <source>
        <strain evidence="2 3">LMG 21775</strain>
    </source>
</reference>
<sequence length="263" mass="29333">MPQHMKDADTMLLSEFDGDDTAILEPSHSDASVPQSGLPETFLCPFAQQIIDELAAEGRITPIGAINSVNGSLPMYSMHHQGRDYGVVRANMGAPIVVGDFEEMHYFGAKHFIVFGPCGIIGEDRRSDEIIIPTAALRDEGTSYHYAPSSPSIAAQSASLALMEDVLVEHSIRYGTAVTWTTDAIYRETRKKTGERVNQGASVVDMEASALMAWSQFRKTDLYQFFYTADYVSQDGWDQRRDQRRRPLEDFLRIALLIASRCQ</sequence>
<dbReference type="InterPro" id="IPR000845">
    <property type="entry name" value="Nucleoside_phosphorylase_d"/>
</dbReference>
<name>A0A087CDL5_9BIFI</name>